<feature type="signal peptide" evidence="1">
    <location>
        <begin position="1"/>
        <end position="20"/>
    </location>
</feature>
<evidence type="ECO:0000313" key="3">
    <source>
        <dbReference type="Proteomes" id="UP000239735"/>
    </source>
</evidence>
<dbReference type="Proteomes" id="UP000239735">
    <property type="component" value="Unassembled WGS sequence"/>
</dbReference>
<protein>
    <submittedName>
        <fullName evidence="2">Uncharacterized protein</fullName>
    </submittedName>
</protein>
<proteinExistence type="predicted"/>
<keyword evidence="1" id="KW-0732">Signal</keyword>
<evidence type="ECO:0000256" key="1">
    <source>
        <dbReference type="SAM" id="SignalP"/>
    </source>
</evidence>
<sequence length="434" mass="45304">MKAILPLASALFVCAVPALCDPSIVVSSPQAGATVGVSFVLVATASPCSGQPLSATGYSLDYGATTIVNAVSINTLVTASTGSHTLHVKSWGNQGSACDTDVPITVSASLVPALLTNVSVSQPNPGAKLVSPFMLIASGAQCESQSIVAFGFSIDTSSATTVVTGASINASVSSTVGAHTLHVKSWGNQGAGCDTDIAIKVVPSPVSQLPSTAIAVHSIQALTGWEAAIDTATGAGASTYGVSRFSSSPSLSGKSRGFVTTATNYGGERYDVQFGADTSASNFLYDGWFYLTPSATNIANLELDLNQVMANGRTVIFGFQCDGWTGTWDYTANAGTPEVYVDAWLHSTAPCNTRNWTQNTWHHVQISYSRDDNGNATYHSVWLDNVEQDLNVTVPDAFALGWGSTLLTNFQVDGATLAESTSTVYMDKLTVYRW</sequence>
<evidence type="ECO:0000313" key="2">
    <source>
        <dbReference type="EMBL" id="SPE31989.1"/>
    </source>
</evidence>
<reference evidence="3" key="1">
    <citation type="submission" date="2018-02" db="EMBL/GenBank/DDBJ databases">
        <authorList>
            <person name="Hausmann B."/>
        </authorList>
    </citation>
    <scope>NUCLEOTIDE SEQUENCE [LARGE SCALE GENOMIC DNA]</scope>
    <source>
        <strain evidence="3">Peat soil MAG SbA5</strain>
    </source>
</reference>
<feature type="chain" id="PRO_5015003199" evidence="1">
    <location>
        <begin position="21"/>
        <end position="434"/>
    </location>
</feature>
<dbReference type="AlphaFoldDB" id="A0A2N9M936"/>
<name>A0A2N9M936_9BACT</name>
<gene>
    <name evidence="2" type="ORF">SBA5_920017</name>
</gene>
<dbReference type="OrthoDB" id="115279at2"/>
<organism evidence="2 3">
    <name type="scientific">Candidatus Sulfuritelmatomonas gaucii</name>
    <dbReference type="NCBI Taxonomy" id="2043161"/>
    <lineage>
        <taxon>Bacteria</taxon>
        <taxon>Pseudomonadati</taxon>
        <taxon>Acidobacteriota</taxon>
        <taxon>Terriglobia</taxon>
        <taxon>Terriglobales</taxon>
        <taxon>Acidobacteriaceae</taxon>
        <taxon>Candidatus Sulfuritelmatomonas</taxon>
    </lineage>
</organism>
<dbReference type="EMBL" id="OKRB01000155">
    <property type="protein sequence ID" value="SPE31989.1"/>
    <property type="molecule type" value="Genomic_DNA"/>
</dbReference>
<accession>A0A2N9M936</accession>